<comment type="caution">
    <text evidence="2">The sequence shown here is derived from an EMBL/GenBank/DDBJ whole genome shotgun (WGS) entry which is preliminary data.</text>
</comment>
<accession>A0A8J2TKK4</accession>
<dbReference type="CDD" id="cd06433">
    <property type="entry name" value="GT_2_WfgS_like"/>
    <property type="match status" value="1"/>
</dbReference>
<dbReference type="GO" id="GO:0016758">
    <property type="term" value="F:hexosyltransferase activity"/>
    <property type="evidence" value="ECO:0007669"/>
    <property type="project" value="UniProtKB-ARBA"/>
</dbReference>
<dbReference type="Pfam" id="PF00535">
    <property type="entry name" value="Glycos_transf_2"/>
    <property type="match status" value="1"/>
</dbReference>
<dbReference type="PANTHER" id="PTHR22916">
    <property type="entry name" value="GLYCOSYLTRANSFERASE"/>
    <property type="match status" value="1"/>
</dbReference>
<dbReference type="RefSeq" id="WP_188604713.1">
    <property type="nucleotide sequence ID" value="NZ_BMIC01000001.1"/>
</dbReference>
<dbReference type="Gene3D" id="3.90.550.10">
    <property type="entry name" value="Spore Coat Polysaccharide Biosynthesis Protein SpsA, Chain A"/>
    <property type="match status" value="1"/>
</dbReference>
<sequence length="252" mass="29039">MSNKSLFSIILPTFNSEAFLENCLNSIYCQTFKNYEVVIIDGKSTDSTLNIIKQYSGKIENLKLISEPDKGIYDAMNKGVKVATGEYLLFLGSDDTLYKSTTLENVSKANVINTADVFYGNVMSQRFNGVYDGEFSYYKLSKKNICHQAIFFKKSVFETIGLFNLKYKSHADWDHNIRWFFSSKISKQFIDILIANYADGGYSSLNKDLEFEKNKNRSLLIKGIGKLSFYQYRTIFKREIRRRLNLVNTNNA</sequence>
<dbReference type="Proteomes" id="UP000598120">
    <property type="component" value="Unassembled WGS sequence"/>
</dbReference>
<reference evidence="2 3" key="1">
    <citation type="journal article" date="2014" name="Int. J. Syst. Evol. Microbiol.">
        <title>Complete genome sequence of Corynebacterium casei LMG S-19264T (=DSM 44701T), isolated from a smear-ripened cheese.</title>
        <authorList>
            <consortium name="US DOE Joint Genome Institute (JGI-PGF)"/>
            <person name="Walter F."/>
            <person name="Albersmeier A."/>
            <person name="Kalinowski J."/>
            <person name="Ruckert C."/>
        </authorList>
    </citation>
    <scope>NUCLEOTIDE SEQUENCE [LARGE SCALE GENOMIC DNA]</scope>
    <source>
        <strain evidence="2 3">CGMCC 1.15295</strain>
    </source>
</reference>
<proteinExistence type="predicted"/>
<dbReference type="AlphaFoldDB" id="A0A8J2TKK4"/>
<dbReference type="InterPro" id="IPR029044">
    <property type="entry name" value="Nucleotide-diphossugar_trans"/>
</dbReference>
<evidence type="ECO:0000313" key="2">
    <source>
        <dbReference type="EMBL" id="GFZ78080.1"/>
    </source>
</evidence>
<evidence type="ECO:0000259" key="1">
    <source>
        <dbReference type="Pfam" id="PF00535"/>
    </source>
</evidence>
<dbReference type="SUPFAM" id="SSF53448">
    <property type="entry name" value="Nucleotide-diphospho-sugar transferases"/>
    <property type="match status" value="1"/>
</dbReference>
<evidence type="ECO:0000313" key="3">
    <source>
        <dbReference type="Proteomes" id="UP000598120"/>
    </source>
</evidence>
<organism evidence="2 3">
    <name type="scientific">Aquaticitalea lipolytica</name>
    <dbReference type="NCBI Taxonomy" id="1247562"/>
    <lineage>
        <taxon>Bacteria</taxon>
        <taxon>Pseudomonadati</taxon>
        <taxon>Bacteroidota</taxon>
        <taxon>Flavobacteriia</taxon>
        <taxon>Flavobacteriales</taxon>
        <taxon>Flavobacteriaceae</taxon>
        <taxon>Aquaticitalea</taxon>
    </lineage>
</organism>
<gene>
    <name evidence="2" type="ORF">GCM10011531_04520</name>
</gene>
<dbReference type="InterPro" id="IPR001173">
    <property type="entry name" value="Glyco_trans_2-like"/>
</dbReference>
<dbReference type="EMBL" id="BMIC01000001">
    <property type="protein sequence ID" value="GFZ78080.1"/>
    <property type="molecule type" value="Genomic_DNA"/>
</dbReference>
<feature type="domain" description="Glycosyltransferase 2-like" evidence="1">
    <location>
        <begin position="8"/>
        <end position="129"/>
    </location>
</feature>
<name>A0A8J2TKK4_9FLAO</name>
<protein>
    <submittedName>
        <fullName evidence="2">PGL/p-HBAD biosynthesis glycosyltransferase</fullName>
    </submittedName>
</protein>
<dbReference type="PANTHER" id="PTHR22916:SF3">
    <property type="entry name" value="UDP-GLCNAC:BETAGAL BETA-1,3-N-ACETYLGLUCOSAMINYLTRANSFERASE-LIKE PROTEIN 1"/>
    <property type="match status" value="1"/>
</dbReference>
<keyword evidence="3" id="KW-1185">Reference proteome</keyword>